<organism evidence="2 3">
    <name type="scientific">Amycolatopsis tolypomycina</name>
    <dbReference type="NCBI Taxonomy" id="208445"/>
    <lineage>
        <taxon>Bacteria</taxon>
        <taxon>Bacillati</taxon>
        <taxon>Actinomycetota</taxon>
        <taxon>Actinomycetes</taxon>
        <taxon>Pseudonocardiales</taxon>
        <taxon>Pseudonocardiaceae</taxon>
        <taxon>Amycolatopsis</taxon>
    </lineage>
</organism>
<protein>
    <submittedName>
        <fullName evidence="2">Uncharacterized protein</fullName>
    </submittedName>
</protein>
<feature type="region of interest" description="Disordered" evidence="1">
    <location>
        <begin position="1"/>
        <end position="43"/>
    </location>
</feature>
<dbReference type="EMBL" id="FNSO01000004">
    <property type="protein sequence ID" value="SEC72779.1"/>
    <property type="molecule type" value="Genomic_DNA"/>
</dbReference>
<accession>A0A1H4UVD5</accession>
<dbReference type="AlphaFoldDB" id="A0A1H4UVD5"/>
<name>A0A1H4UVD5_9PSEU</name>
<feature type="compositionally biased region" description="Basic and acidic residues" evidence="1">
    <location>
        <begin position="32"/>
        <end position="43"/>
    </location>
</feature>
<reference evidence="3" key="1">
    <citation type="submission" date="2016-10" db="EMBL/GenBank/DDBJ databases">
        <authorList>
            <person name="Varghese N."/>
            <person name="Submissions S."/>
        </authorList>
    </citation>
    <scope>NUCLEOTIDE SEQUENCE [LARGE SCALE GENOMIC DNA]</scope>
    <source>
        <strain evidence="3">DSM 44544</strain>
    </source>
</reference>
<sequence length="43" mass="4616">MSGRVRDAGGFPAPGAEFPMSGRVSPTKPVRRAHEPPPERSSR</sequence>
<dbReference type="Proteomes" id="UP000199622">
    <property type="component" value="Unassembled WGS sequence"/>
</dbReference>
<evidence type="ECO:0000256" key="1">
    <source>
        <dbReference type="SAM" id="MobiDB-lite"/>
    </source>
</evidence>
<keyword evidence="3" id="KW-1185">Reference proteome</keyword>
<proteinExistence type="predicted"/>
<evidence type="ECO:0000313" key="3">
    <source>
        <dbReference type="Proteomes" id="UP000199622"/>
    </source>
</evidence>
<evidence type="ECO:0000313" key="2">
    <source>
        <dbReference type="EMBL" id="SEC72779.1"/>
    </source>
</evidence>
<gene>
    <name evidence="2" type="ORF">SAMN04489727_4851</name>
</gene>